<proteinExistence type="predicted"/>
<reference evidence="2 3" key="1">
    <citation type="submission" date="2020-08" db="EMBL/GenBank/DDBJ databases">
        <title>Sequencing the genomes of 1000 actinobacteria strains.</title>
        <authorList>
            <person name="Klenk H.-P."/>
        </authorList>
    </citation>
    <scope>NUCLEOTIDE SEQUENCE [LARGE SCALE GENOMIC DNA]</scope>
    <source>
        <strain evidence="2 3">DSM 45362</strain>
    </source>
</reference>
<evidence type="ECO:0000313" key="3">
    <source>
        <dbReference type="Proteomes" id="UP000587527"/>
    </source>
</evidence>
<keyword evidence="1" id="KW-0732">Signal</keyword>
<dbReference type="EMBL" id="JACHMN010000001">
    <property type="protein sequence ID" value="MBB5867193.1"/>
    <property type="molecule type" value="Genomic_DNA"/>
</dbReference>
<feature type="signal peptide" evidence="1">
    <location>
        <begin position="1"/>
        <end position="26"/>
    </location>
</feature>
<dbReference type="AlphaFoldDB" id="A0A841BJI1"/>
<organism evidence="2 3">
    <name type="scientific">Allocatelliglobosispora scoriae</name>
    <dbReference type="NCBI Taxonomy" id="643052"/>
    <lineage>
        <taxon>Bacteria</taxon>
        <taxon>Bacillati</taxon>
        <taxon>Actinomycetota</taxon>
        <taxon>Actinomycetes</taxon>
        <taxon>Micromonosporales</taxon>
        <taxon>Micromonosporaceae</taxon>
        <taxon>Allocatelliglobosispora</taxon>
    </lineage>
</organism>
<evidence type="ECO:0000313" key="2">
    <source>
        <dbReference type="EMBL" id="MBB5867193.1"/>
    </source>
</evidence>
<keyword evidence="3" id="KW-1185">Reference proteome</keyword>
<comment type="caution">
    <text evidence="2">The sequence shown here is derived from an EMBL/GenBank/DDBJ whole genome shotgun (WGS) entry which is preliminary data.</text>
</comment>
<name>A0A841BJI1_9ACTN</name>
<dbReference type="RefSeq" id="WP_184831635.1">
    <property type="nucleotide sequence ID" value="NZ_JACHMN010000001.1"/>
</dbReference>
<protein>
    <recommendedName>
        <fullName evidence="4">Peptidase inhibitor family I36</fullName>
    </recommendedName>
</protein>
<gene>
    <name evidence="2" type="ORF">F4553_000572</name>
</gene>
<dbReference type="Proteomes" id="UP000587527">
    <property type="component" value="Unassembled WGS sequence"/>
</dbReference>
<sequence>MAVRGRWAVIATVVLSLTAPPAPAQAAPTPAPHSAQELIDDYLAAAPGGVQIGPNEISYDGGKFVVTLTRPRSSLAATADCPSGWFCFYDGVNYTYPRGKLSDCGWQDLAWWGWHDRTESVHYNFSSGSVSYLNHRTQPDHSDDLFLFSVSSANKTDADVTPYRNMADHVYRNC</sequence>
<evidence type="ECO:0008006" key="4">
    <source>
        <dbReference type="Google" id="ProtNLM"/>
    </source>
</evidence>
<evidence type="ECO:0000256" key="1">
    <source>
        <dbReference type="SAM" id="SignalP"/>
    </source>
</evidence>
<accession>A0A841BJI1</accession>
<feature type="chain" id="PRO_5032471117" description="Peptidase inhibitor family I36" evidence="1">
    <location>
        <begin position="27"/>
        <end position="174"/>
    </location>
</feature>